<feature type="transmembrane region" description="Helical" evidence="1">
    <location>
        <begin position="98"/>
        <end position="121"/>
    </location>
</feature>
<organism evidence="2 3">
    <name type="scientific">Sulfitobacter albidus</name>
    <dbReference type="NCBI Taxonomy" id="2829501"/>
    <lineage>
        <taxon>Bacteria</taxon>
        <taxon>Pseudomonadati</taxon>
        <taxon>Pseudomonadota</taxon>
        <taxon>Alphaproteobacteria</taxon>
        <taxon>Rhodobacterales</taxon>
        <taxon>Roseobacteraceae</taxon>
        <taxon>Sulfitobacter</taxon>
    </lineage>
</organism>
<sequence length="481" mass="52292">MKTVLLSGVPQSLRTDAWWMDGAPAPQRAGRAREGWQLRCGLLVVLLALGDWLVWQAVPGLSLAVFALALVAAAVAMWRRRVWVLGIGAVAALPLVEVVNPLTVMIAVMGVSGALVLLVGVPRADLWRAALRLWPFGIAQGVVDAGAAFEARGADPAEVRIRRALLGWLMPLGLSGVFALLLIDANPVLLDWLSGLDRLRLPDGVRVMFWAALVPLIWTVLNAPRLRERLIARRRAPRMGPAREGLINPVSIARALVLFNALFAVQTLSDGVFLYAGIGLPEGMNHAEYAHRGAYPLVITALLAGLFGVLSGPWVQARPVLRALLIVFVVQNVGLVLSALFRLDLYVDAYGLTRLRVAAAIWMGLVAGGLALMLWQIVARRGTGWLMGRVAVMAAGVLYAVAFLNTDGLIARHNLAQDRSQSAVYLCRLGEAVIPFIAREPALCPYRPVEVKAPRDWREWGFRNHRTRRSLAAVMQTQAAP</sequence>
<dbReference type="Proteomes" id="UP000683291">
    <property type="component" value="Chromosome 1"/>
</dbReference>
<feature type="transmembrane region" description="Helical" evidence="1">
    <location>
        <begin position="293"/>
        <end position="311"/>
    </location>
</feature>
<feature type="transmembrane region" description="Helical" evidence="1">
    <location>
        <begin position="165"/>
        <end position="185"/>
    </location>
</feature>
<dbReference type="EMBL" id="CP073581">
    <property type="protein sequence ID" value="QUJ76518.1"/>
    <property type="molecule type" value="Genomic_DNA"/>
</dbReference>
<reference evidence="2" key="1">
    <citation type="submission" date="2021-04" db="EMBL/GenBank/DDBJ databases">
        <title>Complete genome sequence for Sulfitobacter sp. strain JK7-1.</title>
        <authorList>
            <person name="Park S.-J."/>
        </authorList>
    </citation>
    <scope>NUCLEOTIDE SEQUENCE</scope>
    <source>
        <strain evidence="2">JK7-1</strain>
    </source>
</reference>
<dbReference type="Pfam" id="PF13687">
    <property type="entry name" value="DUF4153"/>
    <property type="match status" value="1"/>
</dbReference>
<feature type="transmembrane region" description="Helical" evidence="1">
    <location>
        <begin position="61"/>
        <end position="78"/>
    </location>
</feature>
<feature type="transmembrane region" description="Helical" evidence="1">
    <location>
        <begin position="205"/>
        <end position="224"/>
    </location>
</feature>
<feature type="transmembrane region" description="Helical" evidence="1">
    <location>
        <begin position="386"/>
        <end position="404"/>
    </location>
</feature>
<dbReference type="KEGG" id="sual:KDD17_00020"/>
<keyword evidence="1" id="KW-0472">Membrane</keyword>
<feature type="transmembrane region" description="Helical" evidence="1">
    <location>
        <begin position="323"/>
        <end position="343"/>
    </location>
</feature>
<dbReference type="AlphaFoldDB" id="A0A975PM80"/>
<dbReference type="InterPro" id="IPR025291">
    <property type="entry name" value="DUF4153"/>
</dbReference>
<name>A0A975PM80_9RHOB</name>
<keyword evidence="1" id="KW-0812">Transmembrane</keyword>
<dbReference type="RefSeq" id="WP_212704716.1">
    <property type="nucleotide sequence ID" value="NZ_CP073581.1"/>
</dbReference>
<proteinExistence type="predicted"/>
<protein>
    <submittedName>
        <fullName evidence="2">DUF4173 domain-containing protein</fullName>
    </submittedName>
</protein>
<evidence type="ECO:0000313" key="3">
    <source>
        <dbReference type="Proteomes" id="UP000683291"/>
    </source>
</evidence>
<keyword evidence="3" id="KW-1185">Reference proteome</keyword>
<feature type="transmembrane region" description="Helical" evidence="1">
    <location>
        <begin position="355"/>
        <end position="374"/>
    </location>
</feature>
<accession>A0A975PM80</accession>
<gene>
    <name evidence="2" type="ORF">KDD17_00020</name>
</gene>
<keyword evidence="1" id="KW-1133">Transmembrane helix</keyword>
<evidence type="ECO:0000313" key="2">
    <source>
        <dbReference type="EMBL" id="QUJ76518.1"/>
    </source>
</evidence>
<evidence type="ECO:0000256" key="1">
    <source>
        <dbReference type="SAM" id="Phobius"/>
    </source>
</evidence>